<organism evidence="2 3">
    <name type="scientific">Effrenium voratum</name>
    <dbReference type="NCBI Taxonomy" id="2562239"/>
    <lineage>
        <taxon>Eukaryota</taxon>
        <taxon>Sar</taxon>
        <taxon>Alveolata</taxon>
        <taxon>Dinophyceae</taxon>
        <taxon>Suessiales</taxon>
        <taxon>Symbiodiniaceae</taxon>
        <taxon>Effrenium</taxon>
    </lineage>
</organism>
<sequence>MALDSMNNMVRAFEAKGMSEVQVLVKCSATLQAGANGTWRERQRFSRAQKRRAQLQEERARAQALSEQQAEQEKAEEALQEKEEGKDLEPKPKRKLKPIFFDEVKPEEDRFWTLPRFSGTV</sequence>
<reference evidence="2" key="1">
    <citation type="submission" date="2023-08" db="EMBL/GenBank/DDBJ databases">
        <authorList>
            <person name="Chen Y."/>
            <person name="Shah S."/>
            <person name="Dougan E. K."/>
            <person name="Thang M."/>
            <person name="Chan C."/>
        </authorList>
    </citation>
    <scope>NUCLEOTIDE SEQUENCE</scope>
</reference>
<feature type="region of interest" description="Disordered" evidence="1">
    <location>
        <begin position="37"/>
        <end position="95"/>
    </location>
</feature>
<evidence type="ECO:0000313" key="3">
    <source>
        <dbReference type="Proteomes" id="UP001178507"/>
    </source>
</evidence>
<keyword evidence="3" id="KW-1185">Reference proteome</keyword>
<dbReference type="EMBL" id="CAUJNA010001879">
    <property type="protein sequence ID" value="CAJ1389474.1"/>
    <property type="molecule type" value="Genomic_DNA"/>
</dbReference>
<gene>
    <name evidence="2" type="ORF">EVOR1521_LOCUS15083</name>
</gene>
<name>A0AA36IMK4_9DINO</name>
<comment type="caution">
    <text evidence="2">The sequence shown here is derived from an EMBL/GenBank/DDBJ whole genome shotgun (WGS) entry which is preliminary data.</text>
</comment>
<feature type="compositionally biased region" description="Basic and acidic residues" evidence="1">
    <location>
        <begin position="71"/>
        <end position="91"/>
    </location>
</feature>
<evidence type="ECO:0000256" key="1">
    <source>
        <dbReference type="SAM" id="MobiDB-lite"/>
    </source>
</evidence>
<accession>A0AA36IMK4</accession>
<dbReference type="Proteomes" id="UP001178507">
    <property type="component" value="Unassembled WGS sequence"/>
</dbReference>
<evidence type="ECO:0000313" key="2">
    <source>
        <dbReference type="EMBL" id="CAJ1389474.1"/>
    </source>
</evidence>
<protein>
    <submittedName>
        <fullName evidence="2">Uncharacterized protein</fullName>
    </submittedName>
</protein>
<proteinExistence type="predicted"/>
<dbReference type="AlphaFoldDB" id="A0AA36IMK4"/>